<keyword evidence="5" id="KW-0256">Endoplasmic reticulum</keyword>
<dbReference type="InterPro" id="IPR001107">
    <property type="entry name" value="Band_7"/>
</dbReference>
<reference evidence="13 14" key="1">
    <citation type="journal article" date="2022" name="Gigascience">
        <title>A chromosome-level genome assembly and annotation of the desert horned lizard, Phrynosoma platyrhinos, provides insight into chromosomal rearrangements among reptiles.</title>
        <authorList>
            <person name="Koochekian N."/>
            <person name="Ascanio A."/>
            <person name="Farleigh K."/>
            <person name="Card D.C."/>
            <person name="Schield D.R."/>
            <person name="Castoe T.A."/>
            <person name="Jezkova T."/>
        </authorList>
    </citation>
    <scope>NUCLEOTIDE SEQUENCE [LARGE SCALE GENOMIC DNA]</scope>
    <source>
        <strain evidence="13">NK-2021</strain>
    </source>
</reference>
<accession>A0ABQ7SSB6</accession>
<comment type="subcellular location">
    <subcellularLocation>
        <location evidence="1">Endoplasmic reticulum membrane</location>
        <topology evidence="1">Single-pass type II membrane protein</topology>
    </subcellularLocation>
</comment>
<evidence type="ECO:0000256" key="11">
    <source>
        <dbReference type="ARBA" id="ARBA00023221"/>
    </source>
</evidence>
<feature type="non-terminal residue" evidence="13">
    <location>
        <position position="1"/>
    </location>
</feature>
<dbReference type="InterPro" id="IPR033294">
    <property type="entry name" value="Erlin1/2"/>
</dbReference>
<dbReference type="Proteomes" id="UP000826234">
    <property type="component" value="Unassembled WGS sequence"/>
</dbReference>
<evidence type="ECO:0000256" key="2">
    <source>
        <dbReference type="ARBA" id="ARBA00008164"/>
    </source>
</evidence>
<keyword evidence="3" id="KW-0153">Cholesterol metabolism</keyword>
<organism evidence="13 14">
    <name type="scientific">Phrynosoma platyrhinos</name>
    <name type="common">Desert horned lizard</name>
    <dbReference type="NCBI Taxonomy" id="52577"/>
    <lineage>
        <taxon>Eukaryota</taxon>
        <taxon>Metazoa</taxon>
        <taxon>Chordata</taxon>
        <taxon>Craniata</taxon>
        <taxon>Vertebrata</taxon>
        <taxon>Euteleostomi</taxon>
        <taxon>Lepidosauria</taxon>
        <taxon>Squamata</taxon>
        <taxon>Bifurcata</taxon>
        <taxon>Unidentata</taxon>
        <taxon>Episquamata</taxon>
        <taxon>Toxicofera</taxon>
        <taxon>Iguania</taxon>
        <taxon>Phrynosomatidae</taxon>
        <taxon>Phrynosomatinae</taxon>
        <taxon>Phrynosoma</taxon>
    </lineage>
</organism>
<keyword evidence="14" id="KW-1185">Reference proteome</keyword>
<dbReference type="PANTHER" id="PTHR15351:SF3">
    <property type="entry name" value="ERLIN"/>
    <property type="match status" value="1"/>
</dbReference>
<evidence type="ECO:0000256" key="4">
    <source>
        <dbReference type="ARBA" id="ARBA00022692"/>
    </source>
</evidence>
<proteinExistence type="inferred from homology"/>
<keyword evidence="6" id="KW-0735">Signal-anchor</keyword>
<evidence type="ECO:0000256" key="3">
    <source>
        <dbReference type="ARBA" id="ARBA00022548"/>
    </source>
</evidence>
<evidence type="ECO:0000256" key="9">
    <source>
        <dbReference type="ARBA" id="ARBA00023166"/>
    </source>
</evidence>
<evidence type="ECO:0000259" key="12">
    <source>
        <dbReference type="Pfam" id="PF01145"/>
    </source>
</evidence>
<evidence type="ECO:0000256" key="7">
    <source>
        <dbReference type="ARBA" id="ARBA00022989"/>
    </source>
</evidence>
<evidence type="ECO:0000256" key="5">
    <source>
        <dbReference type="ARBA" id="ARBA00022824"/>
    </source>
</evidence>
<dbReference type="Pfam" id="PF01145">
    <property type="entry name" value="Band_7"/>
    <property type="match status" value="1"/>
</dbReference>
<keyword evidence="8" id="KW-0472">Membrane</keyword>
<dbReference type="PANTHER" id="PTHR15351">
    <property type="entry name" value="ERLIN (ER LIPID RAFT ASSOCIATED PROTEIN) HOMOLOG"/>
    <property type="match status" value="1"/>
</dbReference>
<keyword evidence="10" id="KW-0325">Glycoprotein</keyword>
<comment type="similarity">
    <text evidence="2">Belongs to the band 7/mec-2 family.</text>
</comment>
<evidence type="ECO:0000256" key="10">
    <source>
        <dbReference type="ARBA" id="ARBA00023180"/>
    </source>
</evidence>
<evidence type="ECO:0000256" key="6">
    <source>
        <dbReference type="ARBA" id="ARBA00022968"/>
    </source>
</evidence>
<evidence type="ECO:0000313" key="13">
    <source>
        <dbReference type="EMBL" id="KAH0620177.1"/>
    </source>
</evidence>
<evidence type="ECO:0000313" key="14">
    <source>
        <dbReference type="Proteomes" id="UP000826234"/>
    </source>
</evidence>
<keyword evidence="4" id="KW-0812">Transmembrane</keyword>
<evidence type="ECO:0000256" key="1">
    <source>
        <dbReference type="ARBA" id="ARBA00004648"/>
    </source>
</evidence>
<comment type="caution">
    <text evidence="13">The sequence shown here is derived from an EMBL/GenBank/DDBJ whole genome shotgun (WGS) entry which is preliminary data.</text>
</comment>
<name>A0ABQ7SSB6_PHRPL</name>
<feature type="domain" description="Band 7" evidence="12">
    <location>
        <begin position="3"/>
        <end position="106"/>
    </location>
</feature>
<gene>
    <name evidence="13" type="ORF">JD844_020181</name>
</gene>
<evidence type="ECO:0000256" key="8">
    <source>
        <dbReference type="ARBA" id="ARBA00023136"/>
    </source>
</evidence>
<keyword evidence="7" id="KW-1133">Transmembrane helix</keyword>
<dbReference type="CDD" id="cd07380">
    <property type="entry name" value="MPP_CWF19_N"/>
    <property type="match status" value="1"/>
</dbReference>
<keyword evidence="9" id="KW-1207">Sterol metabolism</keyword>
<keyword evidence="11" id="KW-0443">Lipid metabolism</keyword>
<sequence>YDIVRNYTADYDKALIFNKIHHELNQFCSVHTLQEVYIELFDQIDENLKQALQQDLNTMAPGLIIQAVRVTKPKIPEAIRRNFELVETEKTKLLIAAQKQRVVEKEAETERRKAIIGRKGIFSGASGLQIAYLSGAESKQEPTPAHCFSAQDVADLKASVLSTSKFRGVDILLTSPWPKGIETFGNDPGVVNSKTCGSELVSLLAANLKPRYHFAALQKVYYERLPYRCVEFLAKCILVASCRNHTVLQETAQHVSRFIALANVGNTEQRKVRMGFPCLLSKLNWLL</sequence>
<keyword evidence="11" id="KW-0753">Steroid metabolism</keyword>
<dbReference type="EMBL" id="JAIPUX010003289">
    <property type="protein sequence ID" value="KAH0620177.1"/>
    <property type="molecule type" value="Genomic_DNA"/>
</dbReference>
<protein>
    <recommendedName>
        <fullName evidence="12">Band 7 domain-containing protein</fullName>
    </recommendedName>
</protein>